<accession>X0GSE9</accession>
<protein>
    <submittedName>
        <fullName evidence="1">Uncharacterized protein</fullName>
    </submittedName>
</protein>
<reference evidence="1" key="1">
    <citation type="submission" date="2011-11" db="EMBL/GenBank/DDBJ databases">
        <title>The Genome Sequence of Fusarium oxysporum PHW808.</title>
        <authorList>
            <consortium name="The Broad Institute Genome Sequencing Platform"/>
            <person name="Ma L.-J."/>
            <person name="Gale L.R."/>
            <person name="Schwartz D.C."/>
            <person name="Zhou S."/>
            <person name="Corby-Kistler H."/>
            <person name="Young S.K."/>
            <person name="Zeng Q."/>
            <person name="Gargeya S."/>
            <person name="Fitzgerald M."/>
            <person name="Haas B."/>
            <person name="Abouelleil A."/>
            <person name="Alvarado L."/>
            <person name="Arachchi H.M."/>
            <person name="Berlin A."/>
            <person name="Brown A."/>
            <person name="Chapman S.B."/>
            <person name="Chen Z."/>
            <person name="Dunbar C."/>
            <person name="Freedman E."/>
            <person name="Gearin G."/>
            <person name="Goldberg J."/>
            <person name="Griggs A."/>
            <person name="Gujja S."/>
            <person name="Heiman D."/>
            <person name="Howarth C."/>
            <person name="Larson L."/>
            <person name="Lui A."/>
            <person name="MacDonald P.J.P."/>
            <person name="Montmayeur A."/>
            <person name="Murphy C."/>
            <person name="Neiman D."/>
            <person name="Pearson M."/>
            <person name="Priest M."/>
            <person name="Roberts A."/>
            <person name="Saif S."/>
            <person name="Shea T."/>
            <person name="Shenoy N."/>
            <person name="Sisk P."/>
            <person name="Stolte C."/>
            <person name="Sykes S."/>
            <person name="Wortman J."/>
            <person name="Nusbaum C."/>
            <person name="Birren B."/>
        </authorList>
    </citation>
    <scope>NUCLEOTIDE SEQUENCE [LARGE SCALE GENOMIC DNA]</scope>
    <source>
        <strain evidence="1">54008</strain>
    </source>
</reference>
<dbReference type="EMBL" id="JH659030">
    <property type="protein sequence ID" value="EXL66552.1"/>
    <property type="molecule type" value="Genomic_DNA"/>
</dbReference>
<proteinExistence type="predicted"/>
<dbReference type="AlphaFoldDB" id="X0GSE9"/>
<sequence length="53" mass="5981">MKVKIATCQTDTENFRRWSEHLDKARIFVSDAKGLAFKNNGLALSTGTVRTPR</sequence>
<evidence type="ECO:0000313" key="1">
    <source>
        <dbReference type="EMBL" id="EXL66552.1"/>
    </source>
</evidence>
<dbReference type="HOGENOM" id="CLU_3068764_0_0_1"/>
<organism evidence="1">
    <name type="scientific">Fusarium oxysporum f. sp. conglutinans race 2 54008</name>
    <dbReference type="NCBI Taxonomy" id="1089457"/>
    <lineage>
        <taxon>Eukaryota</taxon>
        <taxon>Fungi</taxon>
        <taxon>Dikarya</taxon>
        <taxon>Ascomycota</taxon>
        <taxon>Pezizomycotina</taxon>
        <taxon>Sordariomycetes</taxon>
        <taxon>Hypocreomycetidae</taxon>
        <taxon>Hypocreales</taxon>
        <taxon>Nectriaceae</taxon>
        <taxon>Fusarium</taxon>
        <taxon>Fusarium oxysporum species complex</taxon>
    </lineage>
</organism>
<reference evidence="1" key="2">
    <citation type="submission" date="2012-05" db="EMBL/GenBank/DDBJ databases">
        <title>The Genome Annotation of Fusarium oxysporum PHW808.</title>
        <authorList>
            <consortium name="The Broad Institute Genomics Platform"/>
            <person name="Ma L.-J."/>
            <person name="Corby-Kistler H."/>
            <person name="Broz K."/>
            <person name="Gale L.R."/>
            <person name="Jonkers W."/>
            <person name="O'Donnell K."/>
            <person name="Ploetz R."/>
            <person name="Steinberg C."/>
            <person name="Schwartz D.C."/>
            <person name="VanEtten H."/>
            <person name="Zhou S."/>
            <person name="Young S.K."/>
            <person name="Zeng Q."/>
            <person name="Gargeya S."/>
            <person name="Fitzgerald M."/>
            <person name="Abouelleil A."/>
            <person name="Alvarado L."/>
            <person name="Chapman S.B."/>
            <person name="Gainer-Dewar J."/>
            <person name="Goldberg J."/>
            <person name="Griggs A."/>
            <person name="Gujja S."/>
            <person name="Hansen M."/>
            <person name="Howarth C."/>
            <person name="Imamovic A."/>
            <person name="Ireland A."/>
            <person name="Larimer J."/>
            <person name="McCowan C."/>
            <person name="Murphy C."/>
            <person name="Pearson M."/>
            <person name="Poon T.W."/>
            <person name="Priest M."/>
            <person name="Roberts A."/>
            <person name="Saif S."/>
            <person name="Shea T."/>
            <person name="Sykes S."/>
            <person name="Wortman J."/>
            <person name="Nusbaum C."/>
            <person name="Birren B."/>
        </authorList>
    </citation>
    <scope>NUCLEOTIDE SEQUENCE</scope>
    <source>
        <strain evidence="1">54008</strain>
    </source>
</reference>
<gene>
    <name evidence="1" type="ORF">FOPG_17278</name>
</gene>
<name>X0GSE9_FUSOX</name>
<dbReference type="Proteomes" id="UP000030676">
    <property type="component" value="Unassembled WGS sequence"/>
</dbReference>